<gene>
    <name evidence="3" type="ORF">BST96_00440</name>
</gene>
<dbReference type="AlphaFoldDB" id="A0A1X9N4P6"/>
<evidence type="ECO:0000256" key="2">
    <source>
        <dbReference type="SAM" id="SignalP"/>
    </source>
</evidence>
<evidence type="ECO:0000256" key="1">
    <source>
        <dbReference type="SAM" id="Phobius"/>
    </source>
</evidence>
<name>A0A1X9N4P6_9GAMM</name>
<keyword evidence="2" id="KW-0732">Signal</keyword>
<feature type="chain" id="PRO_5013321934" description="PEP-CTERM protein-sorting domain-containing protein" evidence="2">
    <location>
        <begin position="25"/>
        <end position="211"/>
    </location>
</feature>
<dbReference type="Proteomes" id="UP000193450">
    <property type="component" value="Chromosome"/>
</dbReference>
<evidence type="ECO:0000313" key="3">
    <source>
        <dbReference type="EMBL" id="ARN72716.1"/>
    </source>
</evidence>
<dbReference type="KEGG" id="osg:BST96_00440"/>
<protein>
    <recommendedName>
        <fullName evidence="5">PEP-CTERM protein-sorting domain-containing protein</fullName>
    </recommendedName>
</protein>
<keyword evidence="1" id="KW-0812">Transmembrane</keyword>
<dbReference type="EMBL" id="CP019343">
    <property type="protein sequence ID" value="ARN72716.1"/>
    <property type="molecule type" value="Genomic_DNA"/>
</dbReference>
<evidence type="ECO:0000313" key="4">
    <source>
        <dbReference type="Proteomes" id="UP000193450"/>
    </source>
</evidence>
<keyword evidence="4" id="KW-1185">Reference proteome</keyword>
<sequence>MKKMNLSKLAAAITVSVASVSAQAATVGFSGTLDTVAPFGDAFGMVVGQDVSVGFDIDDAAFGGAITASDISGDYATNGTTATADGARFVVWGAGGVGTTPVVPILKNGTNGINSISLTTDATTVTGGSIEFYGNAATGQQATILVDFDAGTFDIWSGTTSFGGDTSVFQYGGGGTLTAPPPSAVPVPAAAWLFGSALVGLAGVGRKRRAA</sequence>
<keyword evidence="1" id="KW-1133">Transmembrane helix</keyword>
<feature type="transmembrane region" description="Helical" evidence="1">
    <location>
        <begin position="185"/>
        <end position="205"/>
    </location>
</feature>
<keyword evidence="1" id="KW-0472">Membrane</keyword>
<feature type="signal peptide" evidence="2">
    <location>
        <begin position="1"/>
        <end position="24"/>
    </location>
</feature>
<accession>A0A1X9N4P6</accession>
<reference evidence="3 4" key="1">
    <citation type="submission" date="2016-11" db="EMBL/GenBank/DDBJ databases">
        <title>Trade-off between light-utilization and light-protection in marine flavobacteria.</title>
        <authorList>
            <person name="Kumagai Y."/>
        </authorList>
    </citation>
    <scope>NUCLEOTIDE SEQUENCE [LARGE SCALE GENOMIC DNA]</scope>
    <source>
        <strain evidence="3 4">NBRC 107125</strain>
    </source>
</reference>
<proteinExistence type="predicted"/>
<dbReference type="RefSeq" id="WP_085756802.1">
    <property type="nucleotide sequence ID" value="NZ_CP019343.1"/>
</dbReference>
<evidence type="ECO:0008006" key="5">
    <source>
        <dbReference type="Google" id="ProtNLM"/>
    </source>
</evidence>
<organism evidence="3 4">
    <name type="scientific">Oceanicoccus sagamiensis</name>
    <dbReference type="NCBI Taxonomy" id="716816"/>
    <lineage>
        <taxon>Bacteria</taxon>
        <taxon>Pseudomonadati</taxon>
        <taxon>Pseudomonadota</taxon>
        <taxon>Gammaproteobacteria</taxon>
        <taxon>Cellvibrionales</taxon>
        <taxon>Spongiibacteraceae</taxon>
        <taxon>Oceanicoccus</taxon>
    </lineage>
</organism>